<name>A0A6L5YKV6_9FIRM</name>
<proteinExistence type="predicted"/>
<keyword evidence="1" id="KW-0472">Membrane</keyword>
<evidence type="ECO:0000259" key="2">
    <source>
        <dbReference type="PROSITE" id="PS50887"/>
    </source>
</evidence>
<feature type="transmembrane region" description="Helical" evidence="1">
    <location>
        <begin position="245"/>
        <end position="263"/>
    </location>
</feature>
<comment type="caution">
    <text evidence="3">The sequence shown here is derived from an EMBL/GenBank/DDBJ whole genome shotgun (WGS) entry which is preliminary data.</text>
</comment>
<keyword evidence="4" id="KW-1185">Reference proteome</keyword>
<feature type="transmembrane region" description="Helical" evidence="1">
    <location>
        <begin position="7"/>
        <end position="26"/>
    </location>
</feature>
<evidence type="ECO:0000256" key="1">
    <source>
        <dbReference type="SAM" id="Phobius"/>
    </source>
</evidence>
<dbReference type="GO" id="GO:1902201">
    <property type="term" value="P:negative regulation of bacterial-type flagellum-dependent cell motility"/>
    <property type="evidence" value="ECO:0007669"/>
    <property type="project" value="TreeGrafter"/>
</dbReference>
<dbReference type="RefSeq" id="WP_154497506.1">
    <property type="nucleotide sequence ID" value="NZ_VUMU01000016.1"/>
</dbReference>
<protein>
    <submittedName>
        <fullName evidence="3">GGDEF domain-containing protein</fullName>
    </submittedName>
</protein>
<keyword evidence="1" id="KW-0812">Transmembrane</keyword>
<dbReference type="InterPro" id="IPR029787">
    <property type="entry name" value="Nucleotide_cyclase"/>
</dbReference>
<dbReference type="SMART" id="SM00267">
    <property type="entry name" value="GGDEF"/>
    <property type="match status" value="1"/>
</dbReference>
<dbReference type="PANTHER" id="PTHR45138:SF6">
    <property type="entry name" value="DIGUANYLATE CYCLASE DGCN"/>
    <property type="match status" value="1"/>
</dbReference>
<organism evidence="3 4">
    <name type="scientific">Waltera intestinalis</name>
    <dbReference type="NCBI Taxonomy" id="2606635"/>
    <lineage>
        <taxon>Bacteria</taxon>
        <taxon>Bacillati</taxon>
        <taxon>Bacillota</taxon>
        <taxon>Clostridia</taxon>
        <taxon>Lachnospirales</taxon>
        <taxon>Lachnospiraceae</taxon>
        <taxon>Waltera</taxon>
    </lineage>
</organism>
<dbReference type="InterPro" id="IPR050469">
    <property type="entry name" value="Diguanylate_Cyclase"/>
</dbReference>
<dbReference type="AlphaFoldDB" id="A0A6L5YKV6"/>
<feature type="transmembrane region" description="Helical" evidence="1">
    <location>
        <begin position="153"/>
        <end position="173"/>
    </location>
</feature>
<dbReference type="CDD" id="cd01949">
    <property type="entry name" value="GGDEF"/>
    <property type="match status" value="1"/>
</dbReference>
<evidence type="ECO:0000313" key="4">
    <source>
        <dbReference type="Proteomes" id="UP000476055"/>
    </source>
</evidence>
<feature type="transmembrane region" description="Helical" evidence="1">
    <location>
        <begin position="217"/>
        <end position="238"/>
    </location>
</feature>
<dbReference type="NCBIfam" id="TIGR00254">
    <property type="entry name" value="GGDEF"/>
    <property type="match status" value="1"/>
</dbReference>
<dbReference type="PROSITE" id="PS50887">
    <property type="entry name" value="GGDEF"/>
    <property type="match status" value="1"/>
</dbReference>
<feature type="transmembrane region" description="Helical" evidence="1">
    <location>
        <begin position="275"/>
        <end position="294"/>
    </location>
</feature>
<keyword evidence="1" id="KW-1133">Transmembrane helix</keyword>
<gene>
    <name evidence="3" type="ORF">FYJ59_11740</name>
</gene>
<dbReference type="Gene3D" id="3.30.70.270">
    <property type="match status" value="1"/>
</dbReference>
<dbReference type="SUPFAM" id="SSF55073">
    <property type="entry name" value="Nucleotide cyclase"/>
    <property type="match status" value="1"/>
</dbReference>
<dbReference type="GO" id="GO:0052621">
    <property type="term" value="F:diguanylate cyclase activity"/>
    <property type="evidence" value="ECO:0007669"/>
    <property type="project" value="TreeGrafter"/>
</dbReference>
<feature type="transmembrane region" description="Helical" evidence="1">
    <location>
        <begin position="306"/>
        <end position="328"/>
    </location>
</feature>
<dbReference type="GO" id="GO:0043709">
    <property type="term" value="P:cell adhesion involved in single-species biofilm formation"/>
    <property type="evidence" value="ECO:0007669"/>
    <property type="project" value="TreeGrafter"/>
</dbReference>
<reference evidence="3 4" key="1">
    <citation type="submission" date="2019-08" db="EMBL/GenBank/DDBJ databases">
        <title>In-depth cultivation of the pig gut microbiome towards novel bacterial diversity and tailored functional studies.</title>
        <authorList>
            <person name="Wylensek D."/>
            <person name="Hitch T.C.A."/>
            <person name="Clavel T."/>
        </authorList>
    </citation>
    <scope>NUCLEOTIDE SEQUENCE [LARGE SCALE GENOMIC DNA]</scope>
    <source>
        <strain evidence="3 4">WCA3-601-WT-6H</strain>
    </source>
</reference>
<dbReference type="InterPro" id="IPR000160">
    <property type="entry name" value="GGDEF_dom"/>
</dbReference>
<feature type="domain" description="GGDEF" evidence="2">
    <location>
        <begin position="399"/>
        <end position="525"/>
    </location>
</feature>
<dbReference type="Proteomes" id="UP000476055">
    <property type="component" value="Unassembled WGS sequence"/>
</dbReference>
<dbReference type="InterPro" id="IPR043128">
    <property type="entry name" value="Rev_trsase/Diguanyl_cyclase"/>
</dbReference>
<feature type="transmembrane region" description="Helical" evidence="1">
    <location>
        <begin position="334"/>
        <end position="354"/>
    </location>
</feature>
<evidence type="ECO:0000313" key="3">
    <source>
        <dbReference type="EMBL" id="MST58901.1"/>
    </source>
</evidence>
<dbReference type="Pfam" id="PF00990">
    <property type="entry name" value="GGDEF"/>
    <property type="match status" value="1"/>
</dbReference>
<dbReference type="PANTHER" id="PTHR45138">
    <property type="entry name" value="REGULATORY COMPONENTS OF SENSORY TRANSDUCTION SYSTEM"/>
    <property type="match status" value="1"/>
</dbReference>
<dbReference type="GO" id="GO:0005886">
    <property type="term" value="C:plasma membrane"/>
    <property type="evidence" value="ECO:0007669"/>
    <property type="project" value="TreeGrafter"/>
</dbReference>
<feature type="transmembrane region" description="Helical" evidence="1">
    <location>
        <begin position="180"/>
        <end position="197"/>
    </location>
</feature>
<dbReference type="EMBL" id="VUMU01000016">
    <property type="protein sequence ID" value="MST58901.1"/>
    <property type="molecule type" value="Genomic_DNA"/>
</dbReference>
<accession>A0A6L5YKV6</accession>
<sequence>MEKEQGKLIIIVSVVFAMVLLCMIFTSGSVPEVKSLQACTPDAVSVLDDGRELYDFILDQNDDETNSIAFYSAHQEIAVYADGKLIYQLDALPGIWGNTPGWTWNIVRFSSNVSGLQVQFTPCYPEVAGQQKTFYIGGGYNIYRWVMRRAMPAFLISMMVILIGLYISIYWIVIRCGSRIDGTLLYLGIFSILVGTWSANETDVATLLLANRQGCSYLAFATLMLLPMSFILFVKSFLDIRDDRFCRIICNTNLALIVLTHILNATEIYEFRRSMWMTHALIILTILYLLVVICSKIVRRQLDQRLKACVGALLLVFFATIVDVSGYYKDGNDVGVFGRISFLIFIVVLGIESARQTVARLKKGRRMEELEQFALNDSMTGMYNRNAYDYFVKNEKDFEGYVIVTFDLNNLKQCNDQYGHRAGDEYIINAAHIIEDNFERYGKCYRIGGDEFCCIIPKGRYFKIERVMHKIDQDVEILNHKNIIPVPVGIAYGYAVFTADDTDPEKVRERADKDMYRNKKTMKQS</sequence>